<evidence type="ECO:0000313" key="3">
    <source>
        <dbReference type="EMBL" id="PNX94881.1"/>
    </source>
</evidence>
<sequence>MIKELPVFYPGFLARPDKARPGQPEIVRAARFDSSSSNANPCRSASWELNLEDGMVGCGFGSFSGGGAFLFANRIFLILFLFCWSQLVFPCLWIMVLEVRVILIDGIPSHHNLLRRRVLPDPSSSICALCGWEFVSQRDLLGHFEASVGLGVNRRARSISSLVWHVVVWSIWKSRNDVTFSGRPFAVEELVDRAQHSSWIWFYGKTPDHPCFLYEWGVEPSLCWIR</sequence>
<name>A0A2K3MVM2_TRIPR</name>
<proteinExistence type="predicted"/>
<dbReference type="EMBL" id="ASHM01012883">
    <property type="protein sequence ID" value="PNX94846.1"/>
    <property type="molecule type" value="Genomic_DNA"/>
</dbReference>
<keyword evidence="1" id="KW-1133">Transmembrane helix</keyword>
<comment type="caution">
    <text evidence="3">The sequence shown here is derived from an EMBL/GenBank/DDBJ whole genome shotgun (WGS) entry which is preliminary data.</text>
</comment>
<feature type="transmembrane region" description="Helical" evidence="1">
    <location>
        <begin position="75"/>
        <end position="97"/>
    </location>
</feature>
<keyword evidence="1" id="KW-0812">Transmembrane</keyword>
<dbReference type="EMBL" id="ASHM01012917">
    <property type="protein sequence ID" value="PNX94881.1"/>
    <property type="molecule type" value="Genomic_DNA"/>
</dbReference>
<dbReference type="AlphaFoldDB" id="A0A2K3MVM2"/>
<gene>
    <name evidence="2" type="ORF">L195_g018027</name>
    <name evidence="3" type="ORF">L195_g018063</name>
</gene>
<evidence type="ECO:0000313" key="4">
    <source>
        <dbReference type="Proteomes" id="UP000236291"/>
    </source>
</evidence>
<accession>A0A2K3MVM2</accession>
<keyword evidence="1" id="KW-0472">Membrane</keyword>
<organism evidence="3 4">
    <name type="scientific">Trifolium pratense</name>
    <name type="common">Red clover</name>
    <dbReference type="NCBI Taxonomy" id="57577"/>
    <lineage>
        <taxon>Eukaryota</taxon>
        <taxon>Viridiplantae</taxon>
        <taxon>Streptophyta</taxon>
        <taxon>Embryophyta</taxon>
        <taxon>Tracheophyta</taxon>
        <taxon>Spermatophyta</taxon>
        <taxon>Magnoliopsida</taxon>
        <taxon>eudicotyledons</taxon>
        <taxon>Gunneridae</taxon>
        <taxon>Pentapetalae</taxon>
        <taxon>rosids</taxon>
        <taxon>fabids</taxon>
        <taxon>Fabales</taxon>
        <taxon>Fabaceae</taxon>
        <taxon>Papilionoideae</taxon>
        <taxon>50 kb inversion clade</taxon>
        <taxon>NPAAA clade</taxon>
        <taxon>Hologalegina</taxon>
        <taxon>IRL clade</taxon>
        <taxon>Trifolieae</taxon>
        <taxon>Trifolium</taxon>
    </lineage>
</organism>
<reference evidence="3 4" key="2">
    <citation type="journal article" date="2017" name="Front. Plant Sci.">
        <title>Gene Classification and Mining of Molecular Markers Useful in Red Clover (Trifolium pratense) Breeding.</title>
        <authorList>
            <person name="Istvanek J."/>
            <person name="Dluhosova J."/>
            <person name="Dluhos P."/>
            <person name="Patkova L."/>
            <person name="Nedelnik J."/>
            <person name="Repkova J."/>
        </authorList>
    </citation>
    <scope>NUCLEOTIDE SEQUENCE [LARGE SCALE GENOMIC DNA]</scope>
    <source>
        <strain evidence="4">cv. Tatra</strain>
        <tissue evidence="3">Young leaves</tissue>
    </source>
</reference>
<dbReference type="Proteomes" id="UP000236291">
    <property type="component" value="Unassembled WGS sequence"/>
</dbReference>
<evidence type="ECO:0000256" key="1">
    <source>
        <dbReference type="SAM" id="Phobius"/>
    </source>
</evidence>
<evidence type="ECO:0000313" key="2">
    <source>
        <dbReference type="EMBL" id="PNX94846.1"/>
    </source>
</evidence>
<protein>
    <submittedName>
        <fullName evidence="3">Uncharacterized protein</fullName>
    </submittedName>
</protein>
<reference evidence="3 4" key="1">
    <citation type="journal article" date="2014" name="Am. J. Bot.">
        <title>Genome assembly and annotation for red clover (Trifolium pratense; Fabaceae).</title>
        <authorList>
            <person name="Istvanek J."/>
            <person name="Jaros M."/>
            <person name="Krenek A."/>
            <person name="Repkova J."/>
        </authorList>
    </citation>
    <scope>NUCLEOTIDE SEQUENCE [LARGE SCALE GENOMIC DNA]</scope>
    <source>
        <strain evidence="4">cv. Tatra</strain>
        <tissue evidence="3">Young leaves</tissue>
    </source>
</reference>